<proteinExistence type="predicted"/>
<feature type="transmembrane region" description="Helical" evidence="1">
    <location>
        <begin position="104"/>
        <end position="127"/>
    </location>
</feature>
<evidence type="ECO:0000256" key="1">
    <source>
        <dbReference type="SAM" id="Phobius"/>
    </source>
</evidence>
<name>A0A9P5U3P6_9AGAR</name>
<dbReference type="EMBL" id="JADNRY010000115">
    <property type="protein sequence ID" value="KAF9064817.1"/>
    <property type="molecule type" value="Genomic_DNA"/>
</dbReference>
<sequence>MRWSLLAIVGGLLAGIVVMICNHVFFAFLSGKRSDLYSQFWITIAKNTFPQVGQVALGVSMSCSLTHAVWYHVGRRSHTLPELDRLFKLFSIPSLLRVIFSRQVFFILPLIVIAAINLSLALLPVLVPGALTIESGTITSTVGQVPSLDLSSMYPLSVTNMNTFSNYLQPSDLFKQAIYVAATTDVTPGWHVPEGECTSALSCSYTFNYSAPALRCTDLSPNDIGNGTDPGNGTAVLINLDDWELPDNRNFVGTYNATSNLNRTEPIAFTSVWNDTSPCDLTIACIPHFGVNNPLALQDSELTPVGSTCTFWNATYSATTTFVNNTQTTSSQVLSYNSPISPSNCSIDACINSWGGSTSILSPDANFAIASRAMAETFVDLFLGNLTFYGHTGTFLGAGETTSAQLTPLFSVNSTVDLWSFDLTSPSGNLSQGLTNLFTNTTLAFISIASNLTYPSSTPPTTLAKMQILPSYNQYHYVYWKLWLIYGLAVLAVSIGAVYGIWCMRVDVHPDDMSFSEMVAATRYMDVNLATIKNEGAMRLQYCEELKPIDAFWGRSSATRRKVFTVLS</sequence>
<keyword evidence="1" id="KW-1133">Transmembrane helix</keyword>
<keyword evidence="3" id="KW-1185">Reference proteome</keyword>
<evidence type="ECO:0000313" key="3">
    <source>
        <dbReference type="Proteomes" id="UP000772434"/>
    </source>
</evidence>
<gene>
    <name evidence="2" type="ORF">BDP27DRAFT_1229885</name>
</gene>
<comment type="caution">
    <text evidence="2">The sequence shown here is derived from an EMBL/GenBank/DDBJ whole genome shotgun (WGS) entry which is preliminary data.</text>
</comment>
<dbReference type="PANTHER" id="PTHR35041:SF6">
    <property type="entry name" value="FORMYLMETHIONINE DEFORMYLASE-LIKE PROTEIN-RELATED"/>
    <property type="match status" value="1"/>
</dbReference>
<protein>
    <submittedName>
        <fullName evidence="2">Uncharacterized protein</fullName>
    </submittedName>
</protein>
<dbReference type="PANTHER" id="PTHR35041">
    <property type="entry name" value="MEDIATOR OF RNA POLYMERASE II TRANSCRIPTION SUBUNIT 1"/>
    <property type="match status" value="1"/>
</dbReference>
<dbReference type="OrthoDB" id="3158487at2759"/>
<keyword evidence="1" id="KW-0812">Transmembrane</keyword>
<evidence type="ECO:0000313" key="2">
    <source>
        <dbReference type="EMBL" id="KAF9064817.1"/>
    </source>
</evidence>
<feature type="transmembrane region" description="Helical" evidence="1">
    <location>
        <begin position="6"/>
        <end position="29"/>
    </location>
</feature>
<feature type="transmembrane region" description="Helical" evidence="1">
    <location>
        <begin position="483"/>
        <end position="504"/>
    </location>
</feature>
<keyword evidence="1" id="KW-0472">Membrane</keyword>
<accession>A0A9P5U3P6</accession>
<organism evidence="2 3">
    <name type="scientific">Rhodocollybia butyracea</name>
    <dbReference type="NCBI Taxonomy" id="206335"/>
    <lineage>
        <taxon>Eukaryota</taxon>
        <taxon>Fungi</taxon>
        <taxon>Dikarya</taxon>
        <taxon>Basidiomycota</taxon>
        <taxon>Agaricomycotina</taxon>
        <taxon>Agaricomycetes</taxon>
        <taxon>Agaricomycetidae</taxon>
        <taxon>Agaricales</taxon>
        <taxon>Marasmiineae</taxon>
        <taxon>Omphalotaceae</taxon>
        <taxon>Rhodocollybia</taxon>
    </lineage>
</organism>
<dbReference type="AlphaFoldDB" id="A0A9P5U3P6"/>
<dbReference type="Proteomes" id="UP000772434">
    <property type="component" value="Unassembled WGS sequence"/>
</dbReference>
<reference evidence="2" key="1">
    <citation type="submission" date="2020-11" db="EMBL/GenBank/DDBJ databases">
        <authorList>
            <consortium name="DOE Joint Genome Institute"/>
            <person name="Ahrendt S."/>
            <person name="Riley R."/>
            <person name="Andreopoulos W."/>
            <person name="Labutti K."/>
            <person name="Pangilinan J."/>
            <person name="Ruiz-Duenas F.J."/>
            <person name="Barrasa J.M."/>
            <person name="Sanchez-Garcia M."/>
            <person name="Camarero S."/>
            <person name="Miyauchi S."/>
            <person name="Serrano A."/>
            <person name="Linde D."/>
            <person name="Babiker R."/>
            <person name="Drula E."/>
            <person name="Ayuso-Fernandez I."/>
            <person name="Pacheco R."/>
            <person name="Padilla G."/>
            <person name="Ferreira P."/>
            <person name="Barriuso J."/>
            <person name="Kellner H."/>
            <person name="Castanera R."/>
            <person name="Alfaro M."/>
            <person name="Ramirez L."/>
            <person name="Pisabarro A.G."/>
            <person name="Kuo A."/>
            <person name="Tritt A."/>
            <person name="Lipzen A."/>
            <person name="He G."/>
            <person name="Yan M."/>
            <person name="Ng V."/>
            <person name="Cullen D."/>
            <person name="Martin F."/>
            <person name="Rosso M.-N."/>
            <person name="Henrissat B."/>
            <person name="Hibbett D."/>
            <person name="Martinez A.T."/>
            <person name="Grigoriev I.V."/>
        </authorList>
    </citation>
    <scope>NUCLEOTIDE SEQUENCE</scope>
    <source>
        <strain evidence="2">AH 40177</strain>
    </source>
</reference>